<keyword evidence="4" id="KW-1185">Reference proteome</keyword>
<evidence type="ECO:0000256" key="1">
    <source>
        <dbReference type="ARBA" id="ARBA00022737"/>
    </source>
</evidence>
<dbReference type="EMBL" id="CAKMMW010000027">
    <property type="protein sequence ID" value="CAH1226936.1"/>
    <property type="molecule type" value="Genomic_DNA"/>
</dbReference>
<dbReference type="Pfam" id="PF00041">
    <property type="entry name" value="fn3"/>
    <property type="match status" value="3"/>
</dbReference>
<dbReference type="InterPro" id="IPR003961">
    <property type="entry name" value="FN3_dom"/>
</dbReference>
<organism evidence="3 4">
    <name type="scientific">Paenibacillus allorhizoplanae</name>
    <dbReference type="NCBI Taxonomy" id="2905648"/>
    <lineage>
        <taxon>Bacteria</taxon>
        <taxon>Bacillati</taxon>
        <taxon>Bacillota</taxon>
        <taxon>Bacilli</taxon>
        <taxon>Bacillales</taxon>
        <taxon>Paenibacillaceae</taxon>
        <taxon>Paenibacillus</taxon>
    </lineage>
</organism>
<feature type="domain" description="Fibronectin type-III" evidence="2">
    <location>
        <begin position="494"/>
        <end position="579"/>
    </location>
</feature>
<dbReference type="SMART" id="SM00060">
    <property type="entry name" value="FN3"/>
    <property type="match status" value="4"/>
</dbReference>
<name>A0ABM9CY89_9BACL</name>
<dbReference type="PANTHER" id="PTHR13817">
    <property type="entry name" value="TITIN"/>
    <property type="match status" value="1"/>
</dbReference>
<feature type="domain" description="Fibronectin type-III" evidence="2">
    <location>
        <begin position="928"/>
        <end position="1015"/>
    </location>
</feature>
<feature type="domain" description="Fibronectin type-III" evidence="2">
    <location>
        <begin position="836"/>
        <end position="922"/>
    </location>
</feature>
<dbReference type="CDD" id="cd14251">
    <property type="entry name" value="PL-6"/>
    <property type="match status" value="1"/>
</dbReference>
<dbReference type="InterPro" id="IPR012334">
    <property type="entry name" value="Pectin_lyas_fold"/>
</dbReference>
<dbReference type="Proteomes" id="UP000838821">
    <property type="component" value="Unassembled WGS sequence"/>
</dbReference>
<evidence type="ECO:0000259" key="2">
    <source>
        <dbReference type="PROSITE" id="PS50853"/>
    </source>
</evidence>
<dbReference type="InterPro" id="IPR050964">
    <property type="entry name" value="Striated_Muscle_Regulatory"/>
</dbReference>
<accession>A0ABM9CY89</accession>
<dbReference type="Gene3D" id="2.60.120.260">
    <property type="entry name" value="Galactose-binding domain-like"/>
    <property type="match status" value="1"/>
</dbReference>
<dbReference type="SMART" id="SM00710">
    <property type="entry name" value="PbH1"/>
    <property type="match status" value="6"/>
</dbReference>
<evidence type="ECO:0000313" key="3">
    <source>
        <dbReference type="EMBL" id="CAH1226936.1"/>
    </source>
</evidence>
<reference evidence="3" key="1">
    <citation type="submission" date="2022-01" db="EMBL/GenBank/DDBJ databases">
        <authorList>
            <person name="Criscuolo A."/>
        </authorList>
    </citation>
    <scope>NUCLEOTIDE SEQUENCE</scope>
    <source>
        <strain evidence="3">CIP111891</strain>
    </source>
</reference>
<dbReference type="InterPro" id="IPR006626">
    <property type="entry name" value="PbH1"/>
</dbReference>
<evidence type="ECO:0000313" key="4">
    <source>
        <dbReference type="Proteomes" id="UP000838821"/>
    </source>
</evidence>
<dbReference type="Pfam" id="PF14592">
    <property type="entry name" value="Chondroitinas_B"/>
    <property type="match status" value="1"/>
</dbReference>
<dbReference type="InterPro" id="IPR011050">
    <property type="entry name" value="Pectin_lyase_fold/virulence"/>
</dbReference>
<dbReference type="PROSITE" id="PS50853">
    <property type="entry name" value="FN3"/>
    <property type="match status" value="3"/>
</dbReference>
<proteinExistence type="predicted"/>
<comment type="caution">
    <text evidence="3">The sequence shown here is derived from an EMBL/GenBank/DDBJ whole genome shotgun (WGS) entry which is preliminary data.</text>
</comment>
<dbReference type="PANTHER" id="PTHR13817:SF172">
    <property type="entry name" value="IG-LIKE DOMAIN-CONTAINING PROTEIN"/>
    <property type="match status" value="1"/>
</dbReference>
<dbReference type="Gene3D" id="2.60.40.10">
    <property type="entry name" value="Immunoglobulins"/>
    <property type="match status" value="4"/>
</dbReference>
<keyword evidence="1" id="KW-0677">Repeat</keyword>
<gene>
    <name evidence="3" type="ORF">PAECIP111891_06033</name>
</gene>
<dbReference type="CDD" id="cd00063">
    <property type="entry name" value="FN3"/>
    <property type="match status" value="3"/>
</dbReference>
<dbReference type="InterPro" id="IPR039513">
    <property type="entry name" value="PL-6"/>
</dbReference>
<dbReference type="InterPro" id="IPR036116">
    <property type="entry name" value="FN3_sf"/>
</dbReference>
<protein>
    <recommendedName>
        <fullName evidence="2">Fibronectin type-III domain-containing protein</fullName>
    </recommendedName>
</protein>
<sequence length="1015" mass="107077">MILKKVGFVGLLFLFIVCLAGQGKAEAAVTNVSSISALQTAVTNAVAGEEIVLANGIYDNDGSNAMIILSNNNGTSTQPVIIRAATPGQVVFTGTTAIRLSGAWMEFRDFKFEVQYVAGNSNRNVISLIGAKNMKVKNNYFLNSGDTTAPATHIIKLLNSSHDNVIESNTFDGNRSSGVGIQIGTSTQTNHDNIISTNYFRNIRYVGDLFPGQTNGMEPIQIGQATNNDITGTIVEHNLMENVTADGGEIISVKSSGNTVRYNTFRDSPSGVTLRFGNSNTVNGNFFIRTKEGIRVYGSSHTIFNNYFKDITNNAINLDGGDNIANGHYAADQVTVSNNTIVNAGIGININNSMYPITPTGITIQNNLIQTDRGKAFNEYGSKLNNLAIPTYAKNLFFLSGSALQGVGRTGINSANPSLTGTGEVRRPQSYSVISNYGNTVTGLSTDMDGQTRSGNPDTGADEISGSSVIYGPRTAANTGALWANGTDLQAPTAPVNVTASSVTDTSAVLSWTASTDNTSVTGYDIYVSSVLKATSTSPTYTMTGLVANKTYQITVKAKDAAGNRSPASNVATVVTAASSIVDTTAPSAPTNFKAFMREPAYISFTWSSSTDNVGVSSYEMYDNGVFVSSSGSSASSMQLRNVDPDTHYYSIKAKDAAGNLSAESNVVWVTSSGRTIALDGSADRYMESEWNSFKTGNISLVSDSATSSGSYMKINNGNGDENTNVRMEYSLNVSNGGTFYLWLLGKGVDASSNKVYVQVDGDTRIEHTLTTAAWGWTKSASPITLPNGWHSVKIINKLDGTQIDKLMLTKSSLTVPSGIADTPLAVVNDGVAPTAPASLAATSITSNSAQLNWTSSTDNVAVKRYLVSNNGTELIASTTVNSLALTGLTANTTYSLTVLANDAAGFISPNSNTLTFTTAADTAAPTVPTNLVSDSQTSTSVHIHWTSSIDDTGVKEYDIYRNGVKVSTTSTPLVYSSTFSGLTPNTSYTFKVVARDFAGNVSAASSTMTVSTLP</sequence>
<dbReference type="SUPFAM" id="SSF49265">
    <property type="entry name" value="Fibronectin type III"/>
    <property type="match status" value="3"/>
</dbReference>
<dbReference type="InterPro" id="IPR013783">
    <property type="entry name" value="Ig-like_fold"/>
</dbReference>
<dbReference type="SUPFAM" id="SSF51126">
    <property type="entry name" value="Pectin lyase-like"/>
    <property type="match status" value="1"/>
</dbReference>
<dbReference type="Gene3D" id="2.160.20.10">
    <property type="entry name" value="Single-stranded right-handed beta-helix, Pectin lyase-like"/>
    <property type="match status" value="1"/>
</dbReference>